<evidence type="ECO:0000313" key="4">
    <source>
        <dbReference type="Proteomes" id="UP001626550"/>
    </source>
</evidence>
<feature type="region of interest" description="Disordered" evidence="1">
    <location>
        <begin position="60"/>
        <end position="120"/>
    </location>
</feature>
<reference evidence="3 4" key="1">
    <citation type="submission" date="2024-11" db="EMBL/GenBank/DDBJ databases">
        <title>Adaptive evolution of stress response genes in parasites aligns with host niche diversity.</title>
        <authorList>
            <person name="Hahn C."/>
            <person name="Resl P."/>
        </authorList>
    </citation>
    <scope>NUCLEOTIDE SEQUENCE [LARGE SCALE GENOMIC DNA]</scope>
    <source>
        <strain evidence="3">EGGRZ-B1_66</strain>
        <tissue evidence="3">Body</tissue>
    </source>
</reference>
<comment type="caution">
    <text evidence="3">The sequence shown here is derived from an EMBL/GenBank/DDBJ whole genome shotgun (WGS) entry which is preliminary data.</text>
</comment>
<feature type="signal peptide" evidence="2">
    <location>
        <begin position="1"/>
        <end position="18"/>
    </location>
</feature>
<sequence>MRLAALIILLLCWICIYCQQKVNDEKAEQGGSLGNIIYFIWRTVSSYLVLRKQNQMQSELEKERAEKEKLQKQVQDQKNGEADEYSQFPMQLGLDDDLDMGMPLDFGGVDDEPASSNNQS</sequence>
<gene>
    <name evidence="3" type="ORF">Ciccas_012609</name>
</gene>
<dbReference type="AlphaFoldDB" id="A0ABD2PND5"/>
<organism evidence="3 4">
    <name type="scientific">Cichlidogyrus casuarinus</name>
    <dbReference type="NCBI Taxonomy" id="1844966"/>
    <lineage>
        <taxon>Eukaryota</taxon>
        <taxon>Metazoa</taxon>
        <taxon>Spiralia</taxon>
        <taxon>Lophotrochozoa</taxon>
        <taxon>Platyhelminthes</taxon>
        <taxon>Monogenea</taxon>
        <taxon>Monopisthocotylea</taxon>
        <taxon>Dactylogyridea</taxon>
        <taxon>Ancyrocephalidae</taxon>
        <taxon>Cichlidogyrus</taxon>
    </lineage>
</organism>
<feature type="compositionally biased region" description="Basic and acidic residues" evidence="1">
    <location>
        <begin position="60"/>
        <end position="71"/>
    </location>
</feature>
<accession>A0ABD2PND5</accession>
<dbReference type="Proteomes" id="UP001626550">
    <property type="component" value="Unassembled WGS sequence"/>
</dbReference>
<evidence type="ECO:0000256" key="1">
    <source>
        <dbReference type="SAM" id="MobiDB-lite"/>
    </source>
</evidence>
<dbReference type="EMBL" id="JBJKFK010004606">
    <property type="protein sequence ID" value="KAL3308854.1"/>
    <property type="molecule type" value="Genomic_DNA"/>
</dbReference>
<proteinExistence type="predicted"/>
<evidence type="ECO:0000256" key="2">
    <source>
        <dbReference type="SAM" id="SignalP"/>
    </source>
</evidence>
<protein>
    <submittedName>
        <fullName evidence="3">Uncharacterized protein</fullName>
    </submittedName>
</protein>
<name>A0ABD2PND5_9PLAT</name>
<keyword evidence="2" id="KW-0732">Signal</keyword>
<keyword evidence="4" id="KW-1185">Reference proteome</keyword>
<evidence type="ECO:0000313" key="3">
    <source>
        <dbReference type="EMBL" id="KAL3308854.1"/>
    </source>
</evidence>
<feature type="chain" id="PRO_5044752919" evidence="2">
    <location>
        <begin position="19"/>
        <end position="120"/>
    </location>
</feature>